<evidence type="ECO:0000313" key="3">
    <source>
        <dbReference type="Proteomes" id="UP000067711"/>
    </source>
</evidence>
<name>A0A1B4G0F8_9BURK</name>
<dbReference type="Pfam" id="PF08859">
    <property type="entry name" value="DGC"/>
    <property type="match status" value="1"/>
</dbReference>
<proteinExistence type="predicted"/>
<organism evidence="2 3">
    <name type="scientific">Burkholderia mayonis</name>
    <dbReference type="NCBI Taxonomy" id="1385591"/>
    <lineage>
        <taxon>Bacteria</taxon>
        <taxon>Pseudomonadati</taxon>
        <taxon>Pseudomonadota</taxon>
        <taxon>Betaproteobacteria</taxon>
        <taxon>Burkholderiales</taxon>
        <taxon>Burkholderiaceae</taxon>
        <taxon>Burkholderia</taxon>
        <taxon>pseudomallei group</taxon>
    </lineage>
</organism>
<dbReference type="InterPro" id="IPR014958">
    <property type="entry name" value="DGC"/>
</dbReference>
<accession>A0A1B4G0F8</accession>
<dbReference type="AlphaFoldDB" id="A0A1B4G0F8"/>
<dbReference type="EMBL" id="CP013389">
    <property type="protein sequence ID" value="AOJ09405.1"/>
    <property type="molecule type" value="Genomic_DNA"/>
</dbReference>
<dbReference type="Proteomes" id="UP000067711">
    <property type="component" value="Chromosome 1"/>
</dbReference>
<gene>
    <name evidence="2" type="ORF">WS71_18840</name>
</gene>
<sequence length="146" mass="15730">MRNETKTLPLVYSCSGCSNVAQLANHVAVRLDRGGDAEMSCIAGVGGDVPSLLKVAHSGRPILAIDGCPLVCAKRSLERHGIVPDAHLQLGEHGVRKRFHEDFDPDDANRVLSLARSEALKLARDEPEAARADMDADMDAEPHDQV</sequence>
<evidence type="ECO:0000256" key="1">
    <source>
        <dbReference type="SAM" id="MobiDB-lite"/>
    </source>
</evidence>
<dbReference type="PIRSF" id="PIRSF037181">
    <property type="entry name" value="DGC"/>
    <property type="match status" value="1"/>
</dbReference>
<evidence type="ECO:0000313" key="2">
    <source>
        <dbReference type="EMBL" id="AOJ09405.1"/>
    </source>
</evidence>
<protein>
    <submittedName>
        <fullName evidence="2">Zinc-binding protein</fullName>
    </submittedName>
</protein>
<feature type="region of interest" description="Disordered" evidence="1">
    <location>
        <begin position="123"/>
        <end position="146"/>
    </location>
</feature>
<reference evidence="2 3" key="1">
    <citation type="submission" date="2015-12" db="EMBL/GenBank/DDBJ databases">
        <title>Diversity of Burkholderia near neighbor genomes.</title>
        <authorList>
            <person name="Sahl J."/>
            <person name="Wagner D."/>
            <person name="Keim P."/>
        </authorList>
    </citation>
    <scope>NUCLEOTIDE SEQUENCE [LARGE SCALE GENOMIC DNA]</scope>
    <source>
        <strain evidence="2 3">BDU8</strain>
    </source>
</reference>
<dbReference type="RefSeq" id="WP_066494136.1">
    <property type="nucleotide sequence ID" value="NZ_CP013389.1"/>
</dbReference>